<protein>
    <submittedName>
        <fullName evidence="1">Uncharacterized protein</fullName>
    </submittedName>
</protein>
<dbReference type="OrthoDB" id="7404855at2"/>
<dbReference type="RefSeq" id="WP_147123511.1">
    <property type="nucleotide sequence ID" value="NZ_VOPY01000003.1"/>
</dbReference>
<sequence length="245" mass="26652">MTDATASSAPAANTAIEFLCDPALIGKIPSPERAIRFAPDWFKRLEREMGMPDAHGLPGLTVKACLPMTDAFSLGFVIPLPFTVRIMVPEDRVSIQLGWDPAAPFQPIEQHHPGQIGAPADPFASTMPLKFINPWRIKVPEGYSLLFTQPLSRPDLPFTCFSGVVDGDRFDTTVNLPFVWSGPAGTFDLPAGTPIAQVVPIARDTLIKHAVARAATDAELAEQAAAAARKYGEESTYAREWRVKK</sequence>
<dbReference type="AlphaFoldDB" id="A0A5C6U5Z7"/>
<evidence type="ECO:0000313" key="2">
    <source>
        <dbReference type="Proteomes" id="UP000321129"/>
    </source>
</evidence>
<gene>
    <name evidence="1" type="ORF">FSZ31_11365</name>
</gene>
<proteinExistence type="predicted"/>
<name>A0A5C6U5Z7_9SPHN</name>
<comment type="caution">
    <text evidence="1">The sequence shown here is derived from an EMBL/GenBank/DDBJ whole genome shotgun (WGS) entry which is preliminary data.</text>
</comment>
<reference evidence="1 2" key="1">
    <citation type="submission" date="2019-08" db="EMBL/GenBank/DDBJ databases">
        <title>Sphingorhabdus soil sp. nov., isolated from arctic soil.</title>
        <authorList>
            <person name="Liu Y."/>
        </authorList>
    </citation>
    <scope>NUCLEOTIDE SEQUENCE [LARGE SCALE GENOMIC DNA]</scope>
    <source>
        <strain evidence="1 2">D-2Q-5-6</strain>
    </source>
</reference>
<evidence type="ECO:0000313" key="1">
    <source>
        <dbReference type="EMBL" id="TXC68277.1"/>
    </source>
</evidence>
<dbReference type="Proteomes" id="UP000321129">
    <property type="component" value="Unassembled WGS sequence"/>
</dbReference>
<accession>A0A5C6U5Z7</accession>
<organism evidence="1 2">
    <name type="scientific">Flavisphingopyxis soli</name>
    <dbReference type="NCBI Taxonomy" id="2601267"/>
    <lineage>
        <taxon>Bacteria</taxon>
        <taxon>Pseudomonadati</taxon>
        <taxon>Pseudomonadota</taxon>
        <taxon>Alphaproteobacteria</taxon>
        <taxon>Sphingomonadales</taxon>
        <taxon>Sphingopyxidaceae</taxon>
        <taxon>Flavisphingopyxis</taxon>
    </lineage>
</organism>
<keyword evidence="2" id="KW-1185">Reference proteome</keyword>
<dbReference type="EMBL" id="VOPY01000003">
    <property type="protein sequence ID" value="TXC68277.1"/>
    <property type="molecule type" value="Genomic_DNA"/>
</dbReference>